<organism evidence="1 2">
    <name type="scientific">Azotobacter beijerinckii</name>
    <dbReference type="NCBI Taxonomy" id="170623"/>
    <lineage>
        <taxon>Bacteria</taxon>
        <taxon>Pseudomonadati</taxon>
        <taxon>Pseudomonadota</taxon>
        <taxon>Gammaproteobacteria</taxon>
        <taxon>Pseudomonadales</taxon>
        <taxon>Pseudomonadaceae</taxon>
        <taxon>Azotobacter</taxon>
    </lineage>
</organism>
<evidence type="ECO:0000313" key="1">
    <source>
        <dbReference type="EMBL" id="SFL23772.1"/>
    </source>
</evidence>
<proteinExistence type="predicted"/>
<accession>A0A1I4G0U5</accession>
<dbReference type="EMBL" id="FOSX01000079">
    <property type="protein sequence ID" value="SFL23772.1"/>
    <property type="molecule type" value="Genomic_DNA"/>
</dbReference>
<evidence type="ECO:0000313" key="2">
    <source>
        <dbReference type="Proteomes" id="UP000199579"/>
    </source>
</evidence>
<sequence length="130" mass="14420">MMLDSVELDDQFEWVDEFEWDAVAQEQERSVSGALLIQEGVKLHGRPITLKSNGGVWTPLSVVRSLEVLRNTPSKVMDLTLPDGRAFSVTWNRADGAPLEATPLERLVNPGEDHLYDVNLRLITVAPPAA</sequence>
<protein>
    <recommendedName>
        <fullName evidence="3">Phage tail tube protein</fullName>
    </recommendedName>
</protein>
<reference evidence="1 2" key="1">
    <citation type="submission" date="2016-10" db="EMBL/GenBank/DDBJ databases">
        <authorList>
            <person name="de Groot N.N."/>
        </authorList>
    </citation>
    <scope>NUCLEOTIDE SEQUENCE [LARGE SCALE GENOMIC DNA]</scope>
    <source>
        <strain evidence="1 2">DSM 381</strain>
    </source>
</reference>
<evidence type="ECO:0008006" key="3">
    <source>
        <dbReference type="Google" id="ProtNLM"/>
    </source>
</evidence>
<dbReference type="RefSeq" id="WP_090942612.1">
    <property type="nucleotide sequence ID" value="NZ_FOSX01000079.1"/>
</dbReference>
<dbReference type="Proteomes" id="UP000199579">
    <property type="component" value="Unassembled WGS sequence"/>
</dbReference>
<name>A0A1I4G0U5_9GAMM</name>
<dbReference type="AlphaFoldDB" id="A0A1I4G0U5"/>
<gene>
    <name evidence="1" type="ORF">SAMN04244574_03639</name>
</gene>